<protein>
    <submittedName>
        <fullName evidence="4">RNA-dependent DNA polymerase</fullName>
    </submittedName>
</protein>
<dbReference type="InterPro" id="IPR051083">
    <property type="entry name" value="GrpII_Intron_Splice-Mob/Def"/>
</dbReference>
<feature type="domain" description="Reverse transcriptase" evidence="2">
    <location>
        <begin position="77"/>
        <end position="308"/>
    </location>
</feature>
<dbReference type="OrthoDB" id="5366084at2"/>
<keyword evidence="6" id="KW-1185">Reference proteome</keyword>
<comment type="similarity">
    <text evidence="1">Belongs to the bacterial reverse transcriptase family.</text>
</comment>
<dbReference type="Pfam" id="PF00078">
    <property type="entry name" value="RVT_1"/>
    <property type="match status" value="1"/>
</dbReference>
<dbReference type="InterPro" id="IPR000477">
    <property type="entry name" value="RT_dom"/>
</dbReference>
<dbReference type="InterPro" id="IPR043502">
    <property type="entry name" value="DNA/RNA_pol_sf"/>
</dbReference>
<gene>
    <name evidence="4" type="ORF">DO021_22285</name>
    <name evidence="3" type="ORF">EYB58_06545</name>
</gene>
<dbReference type="SUPFAM" id="SSF56672">
    <property type="entry name" value="DNA/RNA polymerases"/>
    <property type="match status" value="1"/>
</dbReference>
<evidence type="ECO:0000313" key="4">
    <source>
        <dbReference type="EMBL" id="RAL99846.1"/>
    </source>
</evidence>
<dbReference type="RefSeq" id="WP_111960777.1">
    <property type="nucleotide sequence ID" value="NZ_CP036313.1"/>
</dbReference>
<name>A0A328F9Y0_9BACT</name>
<dbReference type="EMBL" id="QLNI01000093">
    <property type="protein sequence ID" value="RAL99846.1"/>
    <property type="molecule type" value="Genomic_DNA"/>
</dbReference>
<dbReference type="PANTHER" id="PTHR34047:SF8">
    <property type="entry name" value="PROTEIN YKFC"/>
    <property type="match status" value="1"/>
</dbReference>
<evidence type="ECO:0000313" key="6">
    <source>
        <dbReference type="Proteomes" id="UP000293902"/>
    </source>
</evidence>
<evidence type="ECO:0000259" key="2">
    <source>
        <dbReference type="PROSITE" id="PS50878"/>
    </source>
</evidence>
<reference evidence="3 6" key="2">
    <citation type="submission" date="2019-02" db="EMBL/GenBank/DDBJ databases">
        <title>Complete genome sequence of Desulfobacter hydrogenophilus AcRS1.</title>
        <authorList>
            <person name="Marietou A."/>
            <person name="Lund M.B."/>
            <person name="Marshall I.P.G."/>
            <person name="Schreiber L."/>
            <person name="Jorgensen B."/>
        </authorList>
    </citation>
    <scope>NUCLEOTIDE SEQUENCE [LARGE SCALE GENOMIC DNA]</scope>
    <source>
        <strain evidence="3 6">AcRS1</strain>
    </source>
</reference>
<evidence type="ECO:0000313" key="5">
    <source>
        <dbReference type="Proteomes" id="UP000248798"/>
    </source>
</evidence>
<sequence length="498" mass="58166">MSLENRLAIAIKKEAEKLICRYHEYHNNTHAEFLRNKKRLGDSAPPKSIKKPNYWNIDKKFNPFYVRRKHKNIAKSIAKNIKLRTYNPNKPFIKEVPKHDGGKRNVTIYQIPDAAVSKLFFNRLLSKNKHRFSSFSYAYRNDRNVHFAIQDISVDLKNSERIFIAEFDFSDFFGSISHNYLFDQFGKNGFFISPEERFIIRAFLKDRKVGIPQGTSISLFLANLTCWSFDQKLEKEGVKFSRYADDTIAWSPEYSKICNSFLLINEFSKEAGIRINITKSDGINLLSKPNLHSEISSKKSLNFLGYTLSVDRVSIKNKSVDKIKKQISYILYRNLIQPLKKPSLAGQKIPANDKDENFLTAMMQIRRYLYGGLSKKHINDYLSGRINRIFFKGIMSFYPLVDDTDQLKELDGWLLSVIYRSLQLRAKLLATWSFNRYHIFPFNQSRGELLKRCGEEKIYGKYLLEIPSFLLIHQALKKGLIEKGIEKIMNPRSLGYDY</sequence>
<accession>A0A328F9Y0</accession>
<reference evidence="4 5" key="1">
    <citation type="submission" date="2018-06" db="EMBL/GenBank/DDBJ databases">
        <title>Complete Genome Sequence of Desulfobacter hydrogenophilus (DSM3380).</title>
        <authorList>
            <person name="Marietou A."/>
            <person name="Schreiber L."/>
            <person name="Marshall I."/>
            <person name="Jorgensen B."/>
        </authorList>
    </citation>
    <scope>NUCLEOTIDE SEQUENCE [LARGE SCALE GENOMIC DNA]</scope>
    <source>
        <strain evidence="4 5">DSM 3380</strain>
    </source>
</reference>
<organism evidence="4 5">
    <name type="scientific">Desulfobacter hydrogenophilus</name>
    <dbReference type="NCBI Taxonomy" id="2291"/>
    <lineage>
        <taxon>Bacteria</taxon>
        <taxon>Pseudomonadati</taxon>
        <taxon>Thermodesulfobacteriota</taxon>
        <taxon>Desulfobacteria</taxon>
        <taxon>Desulfobacterales</taxon>
        <taxon>Desulfobacteraceae</taxon>
        <taxon>Desulfobacter</taxon>
    </lineage>
</organism>
<dbReference type="AlphaFoldDB" id="A0A328F9Y0"/>
<dbReference type="PANTHER" id="PTHR34047">
    <property type="entry name" value="NUCLEAR INTRON MATURASE 1, MITOCHONDRIAL-RELATED"/>
    <property type="match status" value="1"/>
</dbReference>
<dbReference type="Proteomes" id="UP000248798">
    <property type="component" value="Unassembled WGS sequence"/>
</dbReference>
<evidence type="ECO:0000313" key="3">
    <source>
        <dbReference type="EMBL" id="QBH12603.1"/>
    </source>
</evidence>
<evidence type="ECO:0000256" key="1">
    <source>
        <dbReference type="ARBA" id="ARBA00034120"/>
    </source>
</evidence>
<dbReference type="Proteomes" id="UP000293902">
    <property type="component" value="Chromosome"/>
</dbReference>
<dbReference type="PROSITE" id="PS50878">
    <property type="entry name" value="RT_POL"/>
    <property type="match status" value="1"/>
</dbReference>
<proteinExistence type="inferred from homology"/>
<dbReference type="EMBL" id="CP036313">
    <property type="protein sequence ID" value="QBH12603.1"/>
    <property type="molecule type" value="Genomic_DNA"/>
</dbReference>